<evidence type="ECO:0000313" key="1">
    <source>
        <dbReference type="EMBL" id="QJB42846.1"/>
    </source>
</evidence>
<organism evidence="1 2">
    <name type="scientific">Dolichospermum flos-aquae CCAP 1403/13F</name>
    <dbReference type="NCBI Taxonomy" id="315271"/>
    <lineage>
        <taxon>Bacteria</taxon>
        <taxon>Bacillati</taxon>
        <taxon>Cyanobacteriota</taxon>
        <taxon>Cyanophyceae</taxon>
        <taxon>Nostocales</taxon>
        <taxon>Aphanizomenonaceae</taxon>
        <taxon>Dolichospermum</taxon>
    </lineage>
</organism>
<evidence type="ECO:0000313" key="2">
    <source>
        <dbReference type="Proteomes" id="UP000502433"/>
    </source>
</evidence>
<name>A0A6H2BV50_DOLFA</name>
<protein>
    <submittedName>
        <fullName evidence="1">Uncharacterized protein</fullName>
    </submittedName>
</protein>
<dbReference type="Proteomes" id="UP000502433">
    <property type="component" value="Chromosome"/>
</dbReference>
<accession>A0A6H2BV50</accession>
<dbReference type="EMBL" id="CP051206">
    <property type="protein sequence ID" value="QJB42846.1"/>
    <property type="molecule type" value="Genomic_DNA"/>
</dbReference>
<sequence>MIPTERFAIALRILKQRSHPHISKSDRIPHIPKSDSYGALRYRIPHILNKRSHPHISKQRFLRSASLSHSHIPKQRFLRSASLSHSQTPNSDLIPIPPNSDSCGALRYRTPKPQKRFLRSASLSHSPHPQKQPSDRNCIVFLYLLRFYTNNQIQFP</sequence>
<reference evidence="1 2" key="1">
    <citation type="submission" date="2020-04" db="EMBL/GenBank/DDBJ databases">
        <title>Genome-Wide Identification of 5-Methylcytosine Sites in Bacterial Genomes By High-Throughput Sequencing of MspJI Restriction Fragments.</title>
        <authorList>
            <person name="Wu V."/>
        </authorList>
    </citation>
    <scope>NUCLEOTIDE SEQUENCE [LARGE SCALE GENOMIC DNA]</scope>
    <source>
        <strain evidence="1 2">CCAP 1403/13f</strain>
    </source>
</reference>
<dbReference type="AlphaFoldDB" id="A0A6H2BV50"/>
<gene>
    <name evidence="1" type="ORF">HGD76_12040</name>
</gene>
<proteinExistence type="predicted"/>
<dbReference type="KEGG" id="dfs:HGD76_12040"/>
<dbReference type="RefSeq" id="WP_168694546.1">
    <property type="nucleotide sequence ID" value="NZ_CP051206.1"/>
</dbReference>
<reference evidence="1 2" key="2">
    <citation type="submission" date="2020-04" db="EMBL/GenBank/DDBJ databases">
        <authorList>
            <person name="Fomenkov A."/>
            <person name="Anton B.P."/>
            <person name="Roberts R.J."/>
        </authorList>
    </citation>
    <scope>NUCLEOTIDE SEQUENCE [LARGE SCALE GENOMIC DNA]</scope>
    <source>
        <strain evidence="1 2">CCAP 1403/13f</strain>
    </source>
</reference>